<comment type="function">
    <text evidence="1">Thiol-specific peroxidase that catalyzes the reduction of hydrogen peroxide and organic hydroperoxides to water and alcohols, respectively. Plays a role in cell protection against oxidative stress by detoxifying peroxides and as sensor of hydrogen peroxide-mediated signaling events.</text>
</comment>
<dbReference type="CDD" id="cd03017">
    <property type="entry name" value="PRX_BCP"/>
    <property type="match status" value="1"/>
</dbReference>
<keyword evidence="4" id="KW-0049">Antioxidant</keyword>
<gene>
    <name evidence="14" type="ORF">JM946_16695</name>
</gene>
<keyword evidence="6" id="KW-1015">Disulfide bond</keyword>
<organism evidence="14 15">
    <name type="scientific">Steroidobacter gossypii</name>
    <dbReference type="NCBI Taxonomy" id="2805490"/>
    <lineage>
        <taxon>Bacteria</taxon>
        <taxon>Pseudomonadati</taxon>
        <taxon>Pseudomonadota</taxon>
        <taxon>Gammaproteobacteria</taxon>
        <taxon>Steroidobacterales</taxon>
        <taxon>Steroidobacteraceae</taxon>
        <taxon>Steroidobacter</taxon>
    </lineage>
</organism>
<evidence type="ECO:0000256" key="3">
    <source>
        <dbReference type="ARBA" id="ARBA00022559"/>
    </source>
</evidence>
<evidence type="ECO:0000256" key="2">
    <source>
        <dbReference type="ARBA" id="ARBA00013017"/>
    </source>
</evidence>
<evidence type="ECO:0000259" key="13">
    <source>
        <dbReference type="PROSITE" id="PS51352"/>
    </source>
</evidence>
<keyword evidence="7" id="KW-0676">Redox-active center</keyword>
<dbReference type="Gene3D" id="3.40.30.10">
    <property type="entry name" value="Glutaredoxin"/>
    <property type="match status" value="1"/>
</dbReference>
<dbReference type="InterPro" id="IPR036249">
    <property type="entry name" value="Thioredoxin-like_sf"/>
</dbReference>
<accession>A0ABS1WZG5</accession>
<dbReference type="Proteomes" id="UP000661077">
    <property type="component" value="Unassembled WGS sequence"/>
</dbReference>
<comment type="catalytic activity">
    <reaction evidence="11">
        <text>a hydroperoxide + [thioredoxin]-dithiol = an alcohol + [thioredoxin]-disulfide + H2O</text>
        <dbReference type="Rhea" id="RHEA:62620"/>
        <dbReference type="Rhea" id="RHEA-COMP:10698"/>
        <dbReference type="Rhea" id="RHEA-COMP:10700"/>
        <dbReference type="ChEBI" id="CHEBI:15377"/>
        <dbReference type="ChEBI" id="CHEBI:29950"/>
        <dbReference type="ChEBI" id="CHEBI:30879"/>
        <dbReference type="ChEBI" id="CHEBI:35924"/>
        <dbReference type="ChEBI" id="CHEBI:50058"/>
        <dbReference type="EC" id="1.11.1.24"/>
    </reaction>
</comment>
<dbReference type="PROSITE" id="PS51352">
    <property type="entry name" value="THIOREDOXIN_2"/>
    <property type="match status" value="1"/>
</dbReference>
<keyword evidence="5" id="KW-0560">Oxidoreductase</keyword>
<feature type="region of interest" description="Disordered" evidence="12">
    <location>
        <begin position="1"/>
        <end position="53"/>
    </location>
</feature>
<dbReference type="InterPro" id="IPR013766">
    <property type="entry name" value="Thioredoxin_domain"/>
</dbReference>
<dbReference type="Pfam" id="PF00578">
    <property type="entry name" value="AhpC-TSA"/>
    <property type="match status" value="1"/>
</dbReference>
<reference evidence="14 15" key="1">
    <citation type="journal article" date="2021" name="Int. J. Syst. Evol. Microbiol.">
        <title>Steroidobacter gossypii sp. nov., isolated from soil of cotton cropping field.</title>
        <authorList>
            <person name="Huang R."/>
            <person name="Yang S."/>
            <person name="Zhen C."/>
            <person name="Liu W."/>
        </authorList>
    </citation>
    <scope>NUCLEOTIDE SEQUENCE [LARGE SCALE GENOMIC DNA]</scope>
    <source>
        <strain evidence="14 15">S1-65</strain>
    </source>
</reference>
<evidence type="ECO:0000256" key="4">
    <source>
        <dbReference type="ARBA" id="ARBA00022862"/>
    </source>
</evidence>
<evidence type="ECO:0000313" key="14">
    <source>
        <dbReference type="EMBL" id="MBM0106374.1"/>
    </source>
</evidence>
<evidence type="ECO:0000256" key="6">
    <source>
        <dbReference type="ARBA" id="ARBA00023157"/>
    </source>
</evidence>
<evidence type="ECO:0000256" key="7">
    <source>
        <dbReference type="ARBA" id="ARBA00023284"/>
    </source>
</evidence>
<dbReference type="EMBL" id="JAEVLS010000003">
    <property type="protein sequence ID" value="MBM0106374.1"/>
    <property type="molecule type" value="Genomic_DNA"/>
</dbReference>
<keyword evidence="3" id="KW-0575">Peroxidase</keyword>
<dbReference type="SUPFAM" id="SSF52833">
    <property type="entry name" value="Thioredoxin-like"/>
    <property type="match status" value="1"/>
</dbReference>
<dbReference type="EC" id="1.11.1.24" evidence="2"/>
<sequence length="203" mass="21544">MPGSKASAAARKTVTKAPSKKAAASKARASTAPSSTAKNAKAPVSKPSGGKVAVGKKVPAFSSLITGGGSWKASEAAGKNVVLYFYPRDNTPGCTTEGEAFRDLAAQFNKANTMILGVSTDSIASHEKFKAKYRFPFELLSDEEQALCQLFDVIKEKSLYGRKFMGVERSTFLIDASGVLRQEWRKVKVPGHAEAVLAAARAL</sequence>
<dbReference type="InterPro" id="IPR050924">
    <property type="entry name" value="Peroxiredoxin_BCP/PrxQ"/>
</dbReference>
<evidence type="ECO:0000256" key="12">
    <source>
        <dbReference type="SAM" id="MobiDB-lite"/>
    </source>
</evidence>
<feature type="compositionally biased region" description="Low complexity" evidence="12">
    <location>
        <begin position="15"/>
        <end position="38"/>
    </location>
</feature>
<evidence type="ECO:0000256" key="9">
    <source>
        <dbReference type="ARBA" id="ARBA00038489"/>
    </source>
</evidence>
<feature type="domain" description="Thioredoxin" evidence="13">
    <location>
        <begin position="52"/>
        <end position="203"/>
    </location>
</feature>
<protein>
    <recommendedName>
        <fullName evidence="2">thioredoxin-dependent peroxiredoxin</fullName>
        <ecNumber evidence="2">1.11.1.24</ecNumber>
    </recommendedName>
    <alternativeName>
        <fullName evidence="8">Thioredoxin peroxidase</fullName>
    </alternativeName>
    <alternativeName>
        <fullName evidence="10">Thioredoxin-dependent peroxiredoxin Bcp</fullName>
    </alternativeName>
</protein>
<evidence type="ECO:0000256" key="5">
    <source>
        <dbReference type="ARBA" id="ARBA00023002"/>
    </source>
</evidence>
<comment type="caution">
    <text evidence="14">The sequence shown here is derived from an EMBL/GenBank/DDBJ whole genome shotgun (WGS) entry which is preliminary data.</text>
</comment>
<evidence type="ECO:0000313" key="15">
    <source>
        <dbReference type="Proteomes" id="UP000661077"/>
    </source>
</evidence>
<dbReference type="InterPro" id="IPR000866">
    <property type="entry name" value="AhpC/TSA"/>
</dbReference>
<dbReference type="PANTHER" id="PTHR42801:SF4">
    <property type="entry name" value="AHPC_TSA FAMILY PROTEIN"/>
    <property type="match status" value="1"/>
</dbReference>
<evidence type="ECO:0000256" key="1">
    <source>
        <dbReference type="ARBA" id="ARBA00003330"/>
    </source>
</evidence>
<comment type="similarity">
    <text evidence="9">Belongs to the peroxiredoxin family. BCP/PrxQ subfamily.</text>
</comment>
<evidence type="ECO:0000256" key="10">
    <source>
        <dbReference type="ARBA" id="ARBA00042639"/>
    </source>
</evidence>
<name>A0ABS1WZG5_9GAMM</name>
<dbReference type="PANTHER" id="PTHR42801">
    <property type="entry name" value="THIOREDOXIN-DEPENDENT PEROXIDE REDUCTASE"/>
    <property type="match status" value="1"/>
</dbReference>
<evidence type="ECO:0000256" key="8">
    <source>
        <dbReference type="ARBA" id="ARBA00032824"/>
    </source>
</evidence>
<proteinExistence type="inferred from homology"/>
<evidence type="ECO:0000256" key="11">
    <source>
        <dbReference type="ARBA" id="ARBA00049091"/>
    </source>
</evidence>
<keyword evidence="15" id="KW-1185">Reference proteome</keyword>